<dbReference type="PANTHER" id="PTHR21494:SF0">
    <property type="entry name" value="ACTIVATING SIGNAL COINTEGRATOR 1 COMPLEX SUBUNIT 2"/>
    <property type="match status" value="1"/>
</dbReference>
<dbReference type="AlphaFoldDB" id="A0A9P6BAT9"/>
<name>A0A9P6BAT9_9AGAM</name>
<keyword evidence="4" id="KW-1185">Reference proteome</keyword>
<dbReference type="GO" id="GO:0043130">
    <property type="term" value="F:ubiquitin binding"/>
    <property type="evidence" value="ECO:0007669"/>
    <property type="project" value="TreeGrafter"/>
</dbReference>
<dbReference type="InterPro" id="IPR052586">
    <property type="entry name" value="ASCC2"/>
</dbReference>
<feature type="compositionally biased region" description="Basic and acidic residues" evidence="2">
    <location>
        <begin position="604"/>
        <end position="614"/>
    </location>
</feature>
<evidence type="ECO:0000256" key="2">
    <source>
        <dbReference type="SAM" id="MobiDB-lite"/>
    </source>
</evidence>
<protein>
    <recommendedName>
        <fullName evidence="5">CUE domain-containing protein</fullName>
    </recommendedName>
</protein>
<gene>
    <name evidence="3" type="ORF">BS47DRAFT_1337199</name>
</gene>
<reference evidence="3" key="1">
    <citation type="journal article" date="2020" name="Nat. Commun.">
        <title>Large-scale genome sequencing of mycorrhizal fungi provides insights into the early evolution of symbiotic traits.</title>
        <authorList>
            <person name="Miyauchi S."/>
            <person name="Kiss E."/>
            <person name="Kuo A."/>
            <person name="Drula E."/>
            <person name="Kohler A."/>
            <person name="Sanchez-Garcia M."/>
            <person name="Morin E."/>
            <person name="Andreopoulos B."/>
            <person name="Barry K.W."/>
            <person name="Bonito G."/>
            <person name="Buee M."/>
            <person name="Carver A."/>
            <person name="Chen C."/>
            <person name="Cichocki N."/>
            <person name="Clum A."/>
            <person name="Culley D."/>
            <person name="Crous P.W."/>
            <person name="Fauchery L."/>
            <person name="Girlanda M."/>
            <person name="Hayes R.D."/>
            <person name="Keri Z."/>
            <person name="LaButti K."/>
            <person name="Lipzen A."/>
            <person name="Lombard V."/>
            <person name="Magnuson J."/>
            <person name="Maillard F."/>
            <person name="Murat C."/>
            <person name="Nolan M."/>
            <person name="Ohm R.A."/>
            <person name="Pangilinan J."/>
            <person name="Pereira M.F."/>
            <person name="Perotto S."/>
            <person name="Peter M."/>
            <person name="Pfister S."/>
            <person name="Riley R."/>
            <person name="Sitrit Y."/>
            <person name="Stielow J.B."/>
            <person name="Szollosi G."/>
            <person name="Zifcakova L."/>
            <person name="Stursova M."/>
            <person name="Spatafora J.W."/>
            <person name="Tedersoo L."/>
            <person name="Vaario L.M."/>
            <person name="Yamada A."/>
            <person name="Yan M."/>
            <person name="Wang P."/>
            <person name="Xu J."/>
            <person name="Bruns T."/>
            <person name="Baldrian P."/>
            <person name="Vilgalys R."/>
            <person name="Dunand C."/>
            <person name="Henrissat B."/>
            <person name="Grigoriev I.V."/>
            <person name="Hibbett D."/>
            <person name="Nagy L.G."/>
            <person name="Martin F.M."/>
        </authorList>
    </citation>
    <scope>NUCLEOTIDE SEQUENCE</scope>
    <source>
        <strain evidence="3">UP504</strain>
    </source>
</reference>
<evidence type="ECO:0000256" key="1">
    <source>
        <dbReference type="SAM" id="Coils"/>
    </source>
</evidence>
<feature type="coiled-coil region" evidence="1">
    <location>
        <begin position="430"/>
        <end position="457"/>
    </location>
</feature>
<organism evidence="3 4">
    <name type="scientific">Hydnum rufescens UP504</name>
    <dbReference type="NCBI Taxonomy" id="1448309"/>
    <lineage>
        <taxon>Eukaryota</taxon>
        <taxon>Fungi</taxon>
        <taxon>Dikarya</taxon>
        <taxon>Basidiomycota</taxon>
        <taxon>Agaricomycotina</taxon>
        <taxon>Agaricomycetes</taxon>
        <taxon>Cantharellales</taxon>
        <taxon>Hydnaceae</taxon>
        <taxon>Hydnum</taxon>
    </lineage>
</organism>
<dbReference type="Proteomes" id="UP000886523">
    <property type="component" value="Unassembled WGS sequence"/>
</dbReference>
<evidence type="ECO:0008006" key="5">
    <source>
        <dbReference type="Google" id="ProtNLM"/>
    </source>
</evidence>
<sequence>MANAQLVKAKTVAHEYLHASAQVILKTLPSEYSEDPHWPRCRRLIQSIARTPHGLSLMSIQDMAIVAYGFGYSGKHLADAQELAHQAFVSTPSLIDDLVKEAIPAFALALLLSSSSDIDALDSIDATYRTLRCLHSLVAIVPLHVLDTIVQSHELFQSLGQCYDTRLSRTDTEMSSIRLRAALAKVSIIDTIHILFTYLISTPSRIASNRLSDLLLTLLELPVSPSSSDTFTPFLNRSLLGDYEASYRISEKLDQILSGDPRMPYITSALKMRAGISSQDANSIGGLSVIFDSAVPSDMVHSIDRKGKGKALKDDDPVLLPAAINPAIQQVLDILPDETPMFIEACLAHPSFSGSVERVIGALVEGGPLPDVLAAMRSMIVNPSPVEEPSLLDSRKNAFDDDPLDFSKVKIGKNRHENVDTVLWDKTLALNMKEDILRRVREQAEEEEEEARQARGVFSSTVAFEDELSGGELEGTPRLKVVQEGEGSVTKKLMGLDGILELAYINDPKLFDRDSGTRRSNARQNLKAETGLGDEQIEGWRIMLERNPKKDYILSKHEFSGNAPLPSGELTEESGRNHLQSSRGRGSHGHGDSGGTSRGGVHNAARDRARKDKAGNQNRKRGHDKKMARGGGIPPS</sequence>
<feature type="region of interest" description="Disordered" evidence="2">
    <location>
        <begin position="558"/>
        <end position="636"/>
    </location>
</feature>
<dbReference type="Gene3D" id="1.10.8.10">
    <property type="entry name" value="DNA helicase RuvA subunit, C-terminal domain"/>
    <property type="match status" value="1"/>
</dbReference>
<dbReference type="OrthoDB" id="5577209at2759"/>
<accession>A0A9P6BAT9</accession>
<feature type="compositionally biased region" description="Basic residues" evidence="2">
    <location>
        <begin position="618"/>
        <end position="628"/>
    </location>
</feature>
<evidence type="ECO:0000313" key="4">
    <source>
        <dbReference type="Proteomes" id="UP000886523"/>
    </source>
</evidence>
<dbReference type="InterPro" id="IPR041800">
    <property type="entry name" value="ASCC2_CUE"/>
</dbReference>
<keyword evidence="1" id="KW-0175">Coiled coil</keyword>
<comment type="caution">
    <text evidence="3">The sequence shown here is derived from an EMBL/GenBank/DDBJ whole genome shotgun (WGS) entry which is preliminary data.</text>
</comment>
<proteinExistence type="predicted"/>
<dbReference type="EMBL" id="MU128918">
    <property type="protein sequence ID" value="KAF9519421.1"/>
    <property type="molecule type" value="Genomic_DNA"/>
</dbReference>
<dbReference type="PANTHER" id="PTHR21494">
    <property type="entry name" value="ACTIVATING SIGNAL COINTEGRATOR 1 COMPLEX SUBUNIT 2 ASC-1 COMPLEX SUBUNIT P100"/>
    <property type="match status" value="1"/>
</dbReference>
<feature type="region of interest" description="Disordered" evidence="2">
    <location>
        <begin position="511"/>
        <end position="530"/>
    </location>
</feature>
<dbReference type="CDD" id="cd14364">
    <property type="entry name" value="CUE_ASCC2"/>
    <property type="match status" value="1"/>
</dbReference>
<evidence type="ECO:0000313" key="3">
    <source>
        <dbReference type="EMBL" id="KAF9519421.1"/>
    </source>
</evidence>